<dbReference type="SUPFAM" id="SSF48179">
    <property type="entry name" value="6-phosphogluconate dehydrogenase C-terminal domain-like"/>
    <property type="match status" value="1"/>
</dbReference>
<keyword evidence="5" id="KW-1185">Reference proteome</keyword>
<feature type="domain" description="Ketopantoate reductase C-terminal" evidence="3">
    <location>
        <begin position="200"/>
        <end position="322"/>
    </location>
</feature>
<feature type="compositionally biased region" description="Pro residues" evidence="1">
    <location>
        <begin position="717"/>
        <end position="732"/>
    </location>
</feature>
<protein>
    <submittedName>
        <fullName evidence="4">Uncharacterized protein</fullName>
    </submittedName>
</protein>
<feature type="compositionally biased region" description="Low complexity" evidence="1">
    <location>
        <begin position="335"/>
        <end position="344"/>
    </location>
</feature>
<dbReference type="InterPro" id="IPR051402">
    <property type="entry name" value="KPR-Related"/>
</dbReference>
<organism evidence="4 5">
    <name type="scientific">Neodothiora populina</name>
    <dbReference type="NCBI Taxonomy" id="2781224"/>
    <lineage>
        <taxon>Eukaryota</taxon>
        <taxon>Fungi</taxon>
        <taxon>Dikarya</taxon>
        <taxon>Ascomycota</taxon>
        <taxon>Pezizomycotina</taxon>
        <taxon>Dothideomycetes</taxon>
        <taxon>Dothideomycetidae</taxon>
        <taxon>Dothideales</taxon>
        <taxon>Dothioraceae</taxon>
        <taxon>Neodothiora</taxon>
    </lineage>
</organism>
<feature type="region of interest" description="Disordered" evidence="1">
    <location>
        <begin position="625"/>
        <end position="807"/>
    </location>
</feature>
<dbReference type="InterPro" id="IPR008927">
    <property type="entry name" value="6-PGluconate_DH-like_C_sf"/>
</dbReference>
<dbReference type="PANTHER" id="PTHR21708">
    <property type="entry name" value="PROBABLE 2-DEHYDROPANTOATE 2-REDUCTASE"/>
    <property type="match status" value="1"/>
</dbReference>
<dbReference type="GeneID" id="95977353"/>
<dbReference type="InterPro" id="IPR013752">
    <property type="entry name" value="KPA_reductase"/>
</dbReference>
<sequence>MTPTTPRLRILSVGGNAVSAFLSWRLSATNACDVTLVWKNGFDAVAQYGLSFKSTTFGNERFKPRQVVKSPDEAAKTAKAPFDYVLLCVKALPDVYDIASIIESVVAPQHTCILVNTTHSLGVESYLEQRFPTNVVLSLVSGAELGQTGASEFEHKGSSEVWVGPANKNPSIPESIQSDMAEALAMTLSSGQVDCKVSPNIRQQQYERMIGPIAFHPVSVLFETPNHAELLEKTGARSLIVGIIDELLTLAAAQGCSFPQDFREQTMEAMIQPPSAPSTMYQDFTARRPLEIETFLGSPMKLAQDAGVSVPRIETLYALLHHANIVNQSRPQHSPQPGAGTPRAGPGPGPRGPMMNGPMPGPMGRGGMRPGSRAPSMGGAPPQVRRGPSMNGYPPRTMNGNGSRGPPPPQQRRGSTEGNDLEEFSHLMLYDGVDGALPDGGPYPEGSRTPGSSGELALRERELMLRQRELALREQEYGMRQMGGMGGGMGPGPGMGRRMHPPPPASHAGGGFDDEDEDGEDYFDPMASGRHVPAIDPDNFDMMSVTSKRTRRAPSANQLRNNPEMNGPHGRGGRGMFGRPRAPQRVSARLMDDVPGLHDSIMNNALLGYSSDRYGNVDRANLGHESRTNSLTAERLNELQQGPGGPFPQMARRGSKSPGNPLGPPRGPFGPPGRPMGPPNGHPMGPPNGHPMGPPNGHPMGPPNGHPPNGVPMNGRPSPPGASRGPPPPRQPPQGNGNVVVPQHVEQQVGVSTLYPPKSGPQVRSLTGSASASAGSGDSNRSAPIDFEASAHSSSSSLGPRLAPGMF</sequence>
<dbReference type="EMBL" id="JBFMKM010000008">
    <property type="protein sequence ID" value="KAL1304703.1"/>
    <property type="molecule type" value="Genomic_DNA"/>
</dbReference>
<feature type="compositionally biased region" description="Low complexity" evidence="1">
    <location>
        <begin position="765"/>
        <end position="783"/>
    </location>
</feature>
<feature type="compositionally biased region" description="Pro residues" evidence="1">
    <location>
        <begin position="661"/>
        <end position="710"/>
    </location>
</feature>
<name>A0ABR3PFE3_9PEZI</name>
<feature type="compositionally biased region" description="Polar residues" evidence="1">
    <location>
        <begin position="555"/>
        <end position="564"/>
    </location>
</feature>
<dbReference type="RefSeq" id="XP_069200978.1">
    <property type="nucleotide sequence ID" value="XM_069343158.1"/>
</dbReference>
<evidence type="ECO:0000313" key="4">
    <source>
        <dbReference type="EMBL" id="KAL1304703.1"/>
    </source>
</evidence>
<feature type="region of interest" description="Disordered" evidence="1">
    <location>
        <begin position="432"/>
        <end position="456"/>
    </location>
</feature>
<evidence type="ECO:0000259" key="2">
    <source>
        <dbReference type="Pfam" id="PF02558"/>
    </source>
</evidence>
<dbReference type="Gene3D" id="3.40.50.720">
    <property type="entry name" value="NAD(P)-binding Rossmann-like Domain"/>
    <property type="match status" value="1"/>
</dbReference>
<reference evidence="4 5" key="1">
    <citation type="submission" date="2024-07" db="EMBL/GenBank/DDBJ databases">
        <title>Draft sequence of the Neodothiora populina.</title>
        <authorList>
            <person name="Drown D.D."/>
            <person name="Schuette U.S."/>
            <person name="Buechlein A.B."/>
            <person name="Rusch D.R."/>
            <person name="Winton L.W."/>
            <person name="Adams G.A."/>
        </authorList>
    </citation>
    <scope>NUCLEOTIDE SEQUENCE [LARGE SCALE GENOMIC DNA]</scope>
    <source>
        <strain evidence="4 5">CPC 39397</strain>
    </source>
</reference>
<gene>
    <name evidence="4" type="ORF">AAFC00_003652</name>
</gene>
<evidence type="ECO:0000313" key="5">
    <source>
        <dbReference type="Proteomes" id="UP001562354"/>
    </source>
</evidence>
<accession>A0ABR3PFE3</accession>
<dbReference type="Pfam" id="PF08546">
    <property type="entry name" value="ApbA_C"/>
    <property type="match status" value="1"/>
</dbReference>
<feature type="compositionally biased region" description="Acidic residues" evidence="1">
    <location>
        <begin position="512"/>
        <end position="523"/>
    </location>
</feature>
<proteinExistence type="predicted"/>
<dbReference type="PANTHER" id="PTHR21708:SF25">
    <property type="entry name" value="PROTEIN PAM1-RELATED"/>
    <property type="match status" value="1"/>
</dbReference>
<dbReference type="Pfam" id="PF02558">
    <property type="entry name" value="ApbA"/>
    <property type="match status" value="1"/>
</dbReference>
<feature type="region of interest" description="Disordered" evidence="1">
    <location>
        <begin position="501"/>
        <end position="580"/>
    </location>
</feature>
<feature type="region of interest" description="Disordered" evidence="1">
    <location>
        <begin position="328"/>
        <end position="417"/>
    </location>
</feature>
<feature type="domain" description="Ketopantoate reductase N-terminal" evidence="2">
    <location>
        <begin position="10"/>
        <end position="167"/>
    </location>
</feature>
<comment type="caution">
    <text evidence="4">The sequence shown here is derived from an EMBL/GenBank/DDBJ whole genome shotgun (WGS) entry which is preliminary data.</text>
</comment>
<dbReference type="InterPro" id="IPR013328">
    <property type="entry name" value="6PGD_dom2"/>
</dbReference>
<dbReference type="Proteomes" id="UP001562354">
    <property type="component" value="Unassembled WGS sequence"/>
</dbReference>
<dbReference type="InterPro" id="IPR013332">
    <property type="entry name" value="KPR_N"/>
</dbReference>
<dbReference type="Gene3D" id="1.10.1040.10">
    <property type="entry name" value="N-(1-d-carboxylethyl)-l-norvaline Dehydrogenase, domain 2"/>
    <property type="match status" value="1"/>
</dbReference>
<evidence type="ECO:0000259" key="3">
    <source>
        <dbReference type="Pfam" id="PF08546"/>
    </source>
</evidence>
<evidence type="ECO:0000256" key="1">
    <source>
        <dbReference type="SAM" id="MobiDB-lite"/>
    </source>
</evidence>